<protein>
    <submittedName>
        <fullName evidence="1">Uncharacterized protein</fullName>
    </submittedName>
</protein>
<accession>G2T3W3</accession>
<dbReference type="KEGG" id="rho:RHOM_10705"/>
<keyword evidence="2" id="KW-1185">Reference proteome</keyword>
<dbReference type="HOGENOM" id="CLU_979636_0_0_9"/>
<reference evidence="1 2" key="1">
    <citation type="journal article" date="2015" name="Genome Announc.">
        <title>Complete genome sequence of the human gut symbiont Roseburia hominis.</title>
        <authorList>
            <person name="Travis A.J."/>
            <person name="Kelly D."/>
            <person name="Flint H.J."/>
            <person name="Aminov R.I."/>
        </authorList>
    </citation>
    <scope>NUCLEOTIDE SEQUENCE [LARGE SCALE GENOMIC DNA]</scope>
    <source>
        <strain evidence="2">DSM 16839 / JCM 17582 / NCIMB 14029 / A2-183</strain>
    </source>
</reference>
<organism evidence="1 2">
    <name type="scientific">Roseburia hominis (strain DSM 16839 / JCM 17582 / NCIMB 14029 / A2-183)</name>
    <dbReference type="NCBI Taxonomy" id="585394"/>
    <lineage>
        <taxon>Bacteria</taxon>
        <taxon>Bacillati</taxon>
        <taxon>Bacillota</taxon>
        <taxon>Clostridia</taxon>
        <taxon>Lachnospirales</taxon>
        <taxon>Lachnospiraceae</taxon>
        <taxon>Roseburia</taxon>
    </lineage>
</organism>
<evidence type="ECO:0000313" key="2">
    <source>
        <dbReference type="Proteomes" id="UP000008178"/>
    </source>
</evidence>
<gene>
    <name evidence="1" type="ordered locus">RHOM_10705</name>
</gene>
<name>G2T3W3_ROSHA</name>
<dbReference type="AlphaFoldDB" id="G2T3W3"/>
<dbReference type="Proteomes" id="UP000008178">
    <property type="component" value="Chromosome"/>
</dbReference>
<sequence length="284" mass="32746">MSYNNLAINNANFNLEGKLATLWFDNLLLGTGKELVEKVMEDVAEKEQWSSDTFKEMKKVQISSETLLPSISFMDESIIEDDYFKDAADVLKDKYAKELSSPKTYGGAMHEIVWEGFGIANSVKYWTLLNAKANCTFLPMDMEQQMLGKVFGSTTDMGYSNFSDIITAIIPDISEYSWDEIIEIRHHNYWTQFRKKLTELSESIEDKKLGQDILEEIVRKDLIEMAQRFRPQVTKNIVKGVVSNIPLPIPINPVSVVCTGYDIMKEIDFDKKYGWIYFYLDNKK</sequence>
<proteinExistence type="predicted"/>
<evidence type="ECO:0000313" key="1">
    <source>
        <dbReference type="EMBL" id="AEN97250.1"/>
    </source>
</evidence>
<dbReference type="EMBL" id="CP003040">
    <property type="protein sequence ID" value="AEN97250.1"/>
    <property type="molecule type" value="Genomic_DNA"/>
</dbReference>